<dbReference type="GO" id="GO:0071013">
    <property type="term" value="C:catalytic step 2 spliceosome"/>
    <property type="evidence" value="ECO:0007669"/>
    <property type="project" value="TreeGrafter"/>
</dbReference>
<keyword evidence="3" id="KW-0813">Transport</keyword>
<evidence type="ECO:0000313" key="6">
    <source>
        <dbReference type="Proteomes" id="UP000276991"/>
    </source>
</evidence>
<evidence type="ECO:0000256" key="3">
    <source>
        <dbReference type="ARBA" id="ARBA00022816"/>
    </source>
</evidence>
<dbReference type="Pfam" id="PF02792">
    <property type="entry name" value="Mago_nashi"/>
    <property type="match status" value="1"/>
</dbReference>
<dbReference type="FunFam" id="3.30.1560.10:FF:000001">
    <property type="entry name" value="Protein mago nashi homolog"/>
    <property type="match status" value="1"/>
</dbReference>
<evidence type="ECO:0000256" key="2">
    <source>
        <dbReference type="ARBA" id="ARBA00009270"/>
    </source>
</evidence>
<dbReference type="InterPro" id="IPR004023">
    <property type="entry name" value="Mago_nashi"/>
</dbReference>
<comment type="similarity">
    <text evidence="2">Belongs to the mago nashi family.</text>
</comment>
<dbReference type="GO" id="GO:0051028">
    <property type="term" value="P:mRNA transport"/>
    <property type="evidence" value="ECO:0007669"/>
    <property type="project" value="UniProtKB-KW"/>
</dbReference>
<dbReference type="SUPFAM" id="SSF89817">
    <property type="entry name" value="Mago nashi protein"/>
    <property type="match status" value="1"/>
</dbReference>
<evidence type="ECO:0000256" key="4">
    <source>
        <dbReference type="ARBA" id="ARBA00023242"/>
    </source>
</evidence>
<gene>
    <name evidence="5" type="ORF">NAV_LOCUS7750</name>
</gene>
<dbReference type="PANTHER" id="PTHR12638">
    <property type="entry name" value="PROTEIN MAGO NASHI HOMOLOG"/>
    <property type="match status" value="1"/>
</dbReference>
<dbReference type="STRING" id="6277.A0A498SMC4"/>
<dbReference type="EMBL" id="UPTC01002042">
    <property type="protein sequence ID" value="VBB32959.1"/>
    <property type="molecule type" value="Genomic_DNA"/>
</dbReference>
<evidence type="ECO:0008006" key="7">
    <source>
        <dbReference type="Google" id="ProtNLM"/>
    </source>
</evidence>
<keyword evidence="6" id="KW-1185">Reference proteome</keyword>
<dbReference type="InterPro" id="IPR036605">
    <property type="entry name" value="Mago_nashi_sf"/>
</dbReference>
<comment type="subcellular location">
    <subcellularLocation>
        <location evidence="1">Nucleus</location>
    </subcellularLocation>
</comment>
<evidence type="ECO:0000256" key="1">
    <source>
        <dbReference type="ARBA" id="ARBA00004123"/>
    </source>
</evidence>
<organism evidence="5 6">
    <name type="scientific">Acanthocheilonema viteae</name>
    <name type="common">Filarial nematode worm</name>
    <name type="synonym">Dipetalonema viteae</name>
    <dbReference type="NCBI Taxonomy" id="6277"/>
    <lineage>
        <taxon>Eukaryota</taxon>
        <taxon>Metazoa</taxon>
        <taxon>Ecdysozoa</taxon>
        <taxon>Nematoda</taxon>
        <taxon>Chromadorea</taxon>
        <taxon>Rhabditida</taxon>
        <taxon>Spirurina</taxon>
        <taxon>Spiruromorpha</taxon>
        <taxon>Filarioidea</taxon>
        <taxon>Onchocercidae</taxon>
        <taxon>Acanthocheilonema</taxon>
    </lineage>
</organism>
<dbReference type="GO" id="GO:0035145">
    <property type="term" value="C:exon-exon junction complex"/>
    <property type="evidence" value="ECO:0007669"/>
    <property type="project" value="InterPro"/>
</dbReference>
<dbReference type="GO" id="GO:0008380">
    <property type="term" value="P:RNA splicing"/>
    <property type="evidence" value="ECO:0007669"/>
    <property type="project" value="InterPro"/>
</dbReference>
<dbReference type="OrthoDB" id="6495301at2759"/>
<keyword evidence="4" id="KW-0539">Nucleus</keyword>
<keyword evidence="3" id="KW-0509">mRNA transport</keyword>
<dbReference type="Proteomes" id="UP000276991">
    <property type="component" value="Unassembled WGS sequence"/>
</dbReference>
<reference evidence="5 6" key="1">
    <citation type="submission" date="2018-08" db="EMBL/GenBank/DDBJ databases">
        <authorList>
            <person name="Laetsch R D."/>
            <person name="Stevens L."/>
            <person name="Kumar S."/>
            <person name="Blaxter L. M."/>
        </authorList>
    </citation>
    <scope>NUCLEOTIDE SEQUENCE [LARGE SCALE GENOMIC DNA]</scope>
</reference>
<accession>A0A498SMC4</accession>
<dbReference type="Gene3D" id="3.30.1560.10">
    <property type="entry name" value="Mago nashi"/>
    <property type="match status" value="1"/>
</dbReference>
<proteinExistence type="inferred from homology"/>
<evidence type="ECO:0000313" key="5">
    <source>
        <dbReference type="EMBL" id="VBB32959.1"/>
    </source>
</evidence>
<sequence>MTSWVVLGDVSKIIHFRMSGDNLNDFYLRYYVGHKGKFGHEFLEFEFRPDGKMRYANNSQYKNDTLIRKEAYVGKIVIEELKRIIDDSEIMQEDDATWPEPDRIGRQELEILHNDEHISFTTSKIGSAADVNKSRDPEGLRSFYYLVQDLKCLVFSLIGMHFKIKPI</sequence>
<dbReference type="PANTHER" id="PTHR12638:SF0">
    <property type="entry name" value="MAGO HOMOLOG, EXON JUNCTION COMPLEX SUBUNIT-RELATED"/>
    <property type="match status" value="1"/>
</dbReference>
<dbReference type="AlphaFoldDB" id="A0A498SMC4"/>
<protein>
    <recommendedName>
        <fullName evidence="7">Mago nashi protein</fullName>
    </recommendedName>
</protein>
<name>A0A498SMC4_ACAVI</name>
<dbReference type="CDD" id="cd11295">
    <property type="entry name" value="Mago_nashi"/>
    <property type="match status" value="1"/>
</dbReference>